<keyword evidence="1" id="KW-0689">Ribosomal protein</keyword>
<protein>
    <submittedName>
        <fullName evidence="1">50S ribosomal protein L31 type B</fullName>
    </submittedName>
</protein>
<proteinExistence type="predicted"/>
<dbReference type="HOGENOM" id="CLU_1432693_0_0_10"/>
<dbReference type="STRING" id="865937.Gilli_3499"/>
<evidence type="ECO:0000313" key="1">
    <source>
        <dbReference type="EMBL" id="EHQ04096.1"/>
    </source>
</evidence>
<dbReference type="Proteomes" id="UP000003844">
    <property type="component" value="Unassembled WGS sequence"/>
</dbReference>
<dbReference type="OrthoDB" id="5485925at2"/>
<organism evidence="1 2">
    <name type="scientific">Gillisia limnaea (strain DSM 15749 / LMG 21470 / R-8282)</name>
    <dbReference type="NCBI Taxonomy" id="865937"/>
    <lineage>
        <taxon>Bacteria</taxon>
        <taxon>Pseudomonadati</taxon>
        <taxon>Bacteroidota</taxon>
        <taxon>Flavobacteriia</taxon>
        <taxon>Flavobacteriales</taxon>
        <taxon>Flavobacteriaceae</taxon>
        <taxon>Gillisia</taxon>
    </lineage>
</organism>
<dbReference type="eggNOG" id="COG2356">
    <property type="taxonomic scope" value="Bacteria"/>
</dbReference>
<sequence>MKTPGIIKAFLFMLVVGCSSDNTEPIPAEVETFSKELFFSEYIEGSSFNKALEIVNLTGASINLETGGYSIKKQTNGSGNWMSDLPLSGSISHNEVYVIANESSDISKIIQQSDLLKTGAPMDFNGNDPIGLFKNEILIDVIGTIDNSDYFARDKTLLRKKSIDEPSTLFDIDNWEVLEMDNIDDLGKY</sequence>
<dbReference type="RefSeq" id="WP_006990399.1">
    <property type="nucleotide sequence ID" value="NZ_JH594606.1"/>
</dbReference>
<dbReference type="AlphaFoldDB" id="H2BWS3"/>
<name>H2BWS3_GILLR</name>
<reference evidence="2" key="1">
    <citation type="journal article" date="2012" name="Stand. Genomic Sci.">
        <title>Genome sequence of the Antarctic rhodopsins-containing flavobacterium Gillisia limnaea type strain (R-8282(T)).</title>
        <authorList>
            <person name="Riedel T."/>
            <person name="Held B."/>
            <person name="Nolan M."/>
            <person name="Lucas S."/>
            <person name="Lapidus A."/>
            <person name="Tice H."/>
            <person name="Del Rio T.G."/>
            <person name="Cheng J.F."/>
            <person name="Han C."/>
            <person name="Tapia R."/>
            <person name="Goodwin L.A."/>
            <person name="Pitluck S."/>
            <person name="Liolios K."/>
            <person name="Mavromatis K."/>
            <person name="Pagani I."/>
            <person name="Ivanova N."/>
            <person name="Mikhailova N."/>
            <person name="Pati A."/>
            <person name="Chen A."/>
            <person name="Palaniappan K."/>
            <person name="Land M."/>
            <person name="Rohde M."/>
            <person name="Tindall B.J."/>
            <person name="Detter J.C."/>
            <person name="Goker M."/>
            <person name="Bristow J."/>
            <person name="Eisen J.A."/>
            <person name="Markowitz V."/>
            <person name="Hugenholtz P."/>
            <person name="Kyrpides N.C."/>
            <person name="Klenk H.P."/>
            <person name="Woyke T."/>
        </authorList>
    </citation>
    <scope>NUCLEOTIDE SEQUENCE [LARGE SCALE GENOMIC DNA]</scope>
    <source>
        <strain evidence="2">DSM 15749 / LMG 21470 / R-8282</strain>
    </source>
</reference>
<evidence type="ECO:0000313" key="2">
    <source>
        <dbReference type="Proteomes" id="UP000003844"/>
    </source>
</evidence>
<gene>
    <name evidence="1" type="ORF">Gilli_3499</name>
</gene>
<dbReference type="EMBL" id="JH594606">
    <property type="protein sequence ID" value="EHQ04096.1"/>
    <property type="molecule type" value="Genomic_DNA"/>
</dbReference>
<keyword evidence="2" id="KW-1185">Reference proteome</keyword>
<keyword evidence="1" id="KW-0687">Ribonucleoprotein</keyword>
<dbReference type="GO" id="GO:0005840">
    <property type="term" value="C:ribosome"/>
    <property type="evidence" value="ECO:0007669"/>
    <property type="project" value="UniProtKB-KW"/>
</dbReference>
<accession>H2BWS3</accession>